<evidence type="ECO:0000313" key="1">
    <source>
        <dbReference type="EMBL" id="ASV73825.1"/>
    </source>
</evidence>
<sequence>MCLFSQPIRTPTRRVEHAGKTTTPANGCKYHARQQNNILTC</sequence>
<name>A0A286RCY5_9BACT</name>
<evidence type="ECO:0000313" key="2">
    <source>
        <dbReference type="Proteomes" id="UP000215086"/>
    </source>
</evidence>
<dbReference type="AlphaFoldDB" id="A0A286RCY5"/>
<gene>
    <name evidence="1" type="ORF">THTE_1223</name>
</gene>
<keyword evidence="2" id="KW-1185">Reference proteome</keyword>
<proteinExistence type="predicted"/>
<accession>A0A286RCY5</accession>
<reference evidence="1 2" key="1">
    <citation type="journal article" name="Front. Microbiol.">
        <title>Sugar Metabolism of the First Thermophilic Planctomycete Thermogutta terrifontis: Comparative Genomic and Transcriptomic Approaches.</title>
        <authorList>
            <person name="Elcheninov A.G."/>
            <person name="Menzel P."/>
            <person name="Gudbergsdottir S.R."/>
            <person name="Slesarev A.I."/>
            <person name="Kadnikov V.V."/>
            <person name="Krogh A."/>
            <person name="Bonch-Osmolovskaya E.A."/>
            <person name="Peng X."/>
            <person name="Kublanov I.V."/>
        </authorList>
    </citation>
    <scope>NUCLEOTIDE SEQUENCE [LARGE SCALE GENOMIC DNA]</scope>
    <source>
        <strain evidence="1 2">R1</strain>
    </source>
</reference>
<dbReference type="KEGG" id="ttf:THTE_1223"/>
<dbReference type="EMBL" id="CP018477">
    <property type="protein sequence ID" value="ASV73825.1"/>
    <property type="molecule type" value="Genomic_DNA"/>
</dbReference>
<organism evidence="1 2">
    <name type="scientific">Thermogutta terrifontis</name>
    <dbReference type="NCBI Taxonomy" id="1331910"/>
    <lineage>
        <taxon>Bacteria</taxon>
        <taxon>Pseudomonadati</taxon>
        <taxon>Planctomycetota</taxon>
        <taxon>Planctomycetia</taxon>
        <taxon>Pirellulales</taxon>
        <taxon>Thermoguttaceae</taxon>
        <taxon>Thermogutta</taxon>
    </lineage>
</organism>
<protein>
    <submittedName>
        <fullName evidence="1">Uncharacterized protein</fullName>
    </submittedName>
</protein>
<dbReference type="Proteomes" id="UP000215086">
    <property type="component" value="Chromosome"/>
</dbReference>